<dbReference type="InterPro" id="IPR000713">
    <property type="entry name" value="Mur_ligase_N"/>
</dbReference>
<feature type="binding site" evidence="13">
    <location>
        <begin position="413"/>
        <end position="416"/>
    </location>
    <ligand>
        <name>meso-2,6-diaminopimelate</name>
        <dbReference type="ChEBI" id="CHEBI:57791"/>
    </ligand>
</feature>
<evidence type="ECO:0000259" key="17">
    <source>
        <dbReference type="Pfam" id="PF08245"/>
    </source>
</evidence>
<dbReference type="Proteomes" id="UP000236721">
    <property type="component" value="Unassembled WGS sequence"/>
</dbReference>
<evidence type="ECO:0000313" key="19">
    <source>
        <dbReference type="Proteomes" id="UP000236721"/>
    </source>
</evidence>
<dbReference type="Gene3D" id="3.40.1190.10">
    <property type="entry name" value="Mur-like, catalytic domain"/>
    <property type="match status" value="1"/>
</dbReference>
<keyword evidence="3 13" id="KW-0133">Cell shape</keyword>
<comment type="caution">
    <text evidence="13">Lacks conserved residue(s) required for the propagation of feature annotation.</text>
</comment>
<feature type="binding site" evidence="13">
    <location>
        <position position="32"/>
    </location>
    <ligand>
        <name>UDP-N-acetyl-alpha-D-muramoyl-L-alanyl-D-glutamate</name>
        <dbReference type="ChEBI" id="CHEBI:83900"/>
    </ligand>
</feature>
<dbReference type="Pfam" id="PF02875">
    <property type="entry name" value="Mur_ligase_C"/>
    <property type="match status" value="1"/>
</dbReference>
<evidence type="ECO:0000256" key="11">
    <source>
        <dbReference type="ARBA" id="ARBA00076158"/>
    </source>
</evidence>
<dbReference type="RefSeq" id="WP_103880076.1">
    <property type="nucleotide sequence ID" value="NZ_FNVG01000007.1"/>
</dbReference>
<dbReference type="UniPathway" id="UPA00219"/>
<dbReference type="GO" id="GO:0071555">
    <property type="term" value="P:cell wall organization"/>
    <property type="evidence" value="ECO:0007669"/>
    <property type="project" value="UniProtKB-KW"/>
</dbReference>
<dbReference type="HAMAP" id="MF_00208">
    <property type="entry name" value="MurE"/>
    <property type="match status" value="1"/>
</dbReference>
<feature type="binding site" evidence="13">
    <location>
        <position position="389"/>
    </location>
    <ligand>
        <name>meso-2,6-diaminopimelate</name>
        <dbReference type="ChEBI" id="CHEBI:57791"/>
    </ligand>
</feature>
<evidence type="ECO:0000256" key="4">
    <source>
        <dbReference type="ARBA" id="ARBA00022984"/>
    </source>
</evidence>
<dbReference type="SUPFAM" id="SSF53623">
    <property type="entry name" value="MurD-like peptide ligases, catalytic domain"/>
    <property type="match status" value="1"/>
</dbReference>
<keyword evidence="2 13" id="KW-0132">Cell division</keyword>
<comment type="cofactor">
    <cofactor evidence="13">
        <name>Mg(2+)</name>
        <dbReference type="ChEBI" id="CHEBI:18420"/>
    </cofactor>
</comment>
<protein>
    <recommendedName>
        <fullName evidence="9 13">UDP-N-acetylmuramoyl-L-alanyl-D-glutamate--2,6-diaminopimelate ligase</fullName>
        <ecNumber evidence="8 13">6.3.2.13</ecNumber>
    </recommendedName>
    <alternativeName>
        <fullName evidence="10 13">Meso-A2pm-adding enzyme</fullName>
    </alternativeName>
    <alternativeName>
        <fullName evidence="11 13">Meso-diaminopimelate-adding enzyme</fullName>
    </alternativeName>
    <alternativeName>
        <fullName evidence="12 13">UDP-MurNAc-L-Ala-D-Glu:meso-diaminopimelate ligase</fullName>
    </alternativeName>
    <alternativeName>
        <fullName evidence="13">UDP-MurNAc-tripeptide synthetase</fullName>
    </alternativeName>
    <alternativeName>
        <fullName evidence="13">UDP-N-acetylmuramyl-tripeptide synthetase</fullName>
    </alternativeName>
</protein>
<feature type="binding site" evidence="13">
    <location>
        <position position="464"/>
    </location>
    <ligand>
        <name>meso-2,6-diaminopimelate</name>
        <dbReference type="ChEBI" id="CHEBI:57791"/>
    </ligand>
</feature>
<dbReference type="InterPro" id="IPR004101">
    <property type="entry name" value="Mur_ligase_C"/>
</dbReference>
<evidence type="ECO:0000256" key="14">
    <source>
        <dbReference type="RuleBase" id="RU004135"/>
    </source>
</evidence>
<comment type="function">
    <text evidence="13">Catalyzes the addition of meso-diaminopimelic acid to the nucleotide precursor UDP-N-acetylmuramoyl-L-alanyl-D-glutamate (UMAG) in the biosynthesis of bacterial cell-wall peptidoglycan.</text>
</comment>
<comment type="PTM">
    <text evidence="13">Carboxylation is probably crucial for Mg(2+) binding and, consequently, for the gamma-phosphate positioning of ATP.</text>
</comment>
<dbReference type="FunFam" id="3.90.190.20:FF:000006">
    <property type="entry name" value="UDP-N-acetylmuramoyl-L-alanyl-D-glutamate--2,6-diaminopimelate ligase"/>
    <property type="match status" value="1"/>
</dbReference>
<sequence>MLTSMTLAKLLTPWLGNNRSQLDDIQVSNLELDSRAINAGDTFVAIIGHTVDGRLFIERALQAGATAVIAQADSEHKHGDVSYVNQVPVVHIYQLDSLLSVLAARLYQYQQQIIGVTGTNGKTTITQLIAQWIELMGDKAAIMGTTGNGFLHQLQEAKNTTGSAIEVQKTLATLDSLGADYTAMEVSSHGLVQGRVAAVPFSLGIFTNLSRDHLDYHGTMDGYEAAKKLLFTGHHCENAVLNIDDEVGQRWMTERPDAIAVSVEGRQGSGQGLWATSVEYSDKGISLSFEGSFGCGSLNAPLIGQFNASNLLLSFAALLSLGFDIQALQQSAQQLQPVLGRMELFQAEDKPKVVVDYAHTPDALEKALQALRVHCEGKLWVIVGCGGDRDKGKRPMMASIAEQLADHVILSDDNPRSEDPAAIVADMLAGMSQPEKALVQHSRFEAAQTAVTQAKPGDIILLAGKGHEDYQVIGTESIHYSDRESAAHLLGLTL</sequence>
<dbReference type="NCBIfam" id="NF001124">
    <property type="entry name" value="PRK00139.1-2"/>
    <property type="match status" value="1"/>
</dbReference>
<evidence type="ECO:0000256" key="6">
    <source>
        <dbReference type="ARBA" id="ARBA00023316"/>
    </source>
</evidence>
<dbReference type="OrthoDB" id="9800958at2"/>
<keyword evidence="5 13" id="KW-0131">Cell cycle</keyword>
<keyword evidence="6 13" id="KW-0961">Cell wall biogenesis/degradation</keyword>
<feature type="domain" description="Mur ligase N-terminal catalytic" evidence="15">
    <location>
        <begin position="27"/>
        <end position="105"/>
    </location>
</feature>
<evidence type="ECO:0000256" key="10">
    <source>
        <dbReference type="ARBA" id="ARBA00075482"/>
    </source>
</evidence>
<dbReference type="InterPro" id="IPR036615">
    <property type="entry name" value="Mur_ligase_C_dom_sf"/>
</dbReference>
<dbReference type="Pfam" id="PF01225">
    <property type="entry name" value="Mur_ligase"/>
    <property type="match status" value="1"/>
</dbReference>
<keyword evidence="4 13" id="KW-0573">Peptidoglycan synthesis</keyword>
<comment type="similarity">
    <text evidence="1 13">Belongs to the MurCDEF family. MurE subfamily.</text>
</comment>
<proteinExistence type="inferred from homology"/>
<evidence type="ECO:0000256" key="5">
    <source>
        <dbReference type="ARBA" id="ARBA00023306"/>
    </source>
</evidence>
<reference evidence="19" key="1">
    <citation type="submission" date="2016-10" db="EMBL/GenBank/DDBJ databases">
        <authorList>
            <person name="Varghese N."/>
            <person name="Submissions S."/>
        </authorList>
    </citation>
    <scope>NUCLEOTIDE SEQUENCE [LARGE SCALE GENOMIC DNA]</scope>
    <source>
        <strain evidence="19">CGMCC 1.7062</strain>
    </source>
</reference>
<feature type="binding site" evidence="13">
    <location>
        <position position="187"/>
    </location>
    <ligand>
        <name>UDP-N-acetyl-alpha-D-muramoyl-L-alanyl-D-glutamate</name>
        <dbReference type="ChEBI" id="CHEBI:83900"/>
    </ligand>
</feature>
<dbReference type="Gene3D" id="3.40.1390.10">
    <property type="entry name" value="MurE/MurF, N-terminal domain"/>
    <property type="match status" value="1"/>
</dbReference>
<feature type="binding site" evidence="13">
    <location>
        <begin position="160"/>
        <end position="161"/>
    </location>
    <ligand>
        <name>UDP-N-acetyl-alpha-D-muramoyl-L-alanyl-D-glutamate</name>
        <dbReference type="ChEBI" id="CHEBI:83900"/>
    </ligand>
</feature>
<feature type="domain" description="Mur ligase central" evidence="17">
    <location>
        <begin position="116"/>
        <end position="317"/>
    </location>
</feature>
<dbReference type="SUPFAM" id="SSF53244">
    <property type="entry name" value="MurD-like peptide ligases, peptide-binding domain"/>
    <property type="match status" value="1"/>
</dbReference>
<evidence type="ECO:0000256" key="8">
    <source>
        <dbReference type="ARBA" id="ARBA00066633"/>
    </source>
</evidence>
<evidence type="ECO:0000256" key="1">
    <source>
        <dbReference type="ARBA" id="ARBA00005898"/>
    </source>
</evidence>
<organism evidence="18 19">
    <name type="scientific">Vibrio hangzhouensis</name>
    <dbReference type="NCBI Taxonomy" id="462991"/>
    <lineage>
        <taxon>Bacteria</taxon>
        <taxon>Pseudomonadati</taxon>
        <taxon>Pseudomonadota</taxon>
        <taxon>Gammaproteobacteria</taxon>
        <taxon>Vibrionales</taxon>
        <taxon>Vibrionaceae</taxon>
        <taxon>Vibrio</taxon>
    </lineage>
</organism>
<evidence type="ECO:0000256" key="3">
    <source>
        <dbReference type="ARBA" id="ARBA00022960"/>
    </source>
</evidence>
<dbReference type="InterPro" id="IPR013221">
    <property type="entry name" value="Mur_ligase_cen"/>
</dbReference>
<evidence type="ECO:0000259" key="15">
    <source>
        <dbReference type="Pfam" id="PF01225"/>
    </source>
</evidence>
<dbReference type="NCBIfam" id="TIGR01085">
    <property type="entry name" value="murE"/>
    <property type="match status" value="1"/>
</dbReference>
<comment type="subcellular location">
    <subcellularLocation>
        <location evidence="13 14">Cytoplasm</location>
    </subcellularLocation>
</comment>
<gene>
    <name evidence="13" type="primary">murE</name>
    <name evidence="18" type="ORF">SAMN04488244_107107</name>
</gene>
<evidence type="ECO:0000313" key="18">
    <source>
        <dbReference type="EMBL" id="SEG12429.1"/>
    </source>
</evidence>
<dbReference type="GO" id="GO:0009252">
    <property type="term" value="P:peptidoglycan biosynthetic process"/>
    <property type="evidence" value="ECO:0007669"/>
    <property type="project" value="UniProtKB-UniRule"/>
</dbReference>
<evidence type="ECO:0000256" key="2">
    <source>
        <dbReference type="ARBA" id="ARBA00022618"/>
    </source>
</evidence>
<dbReference type="Gene3D" id="3.90.190.20">
    <property type="entry name" value="Mur ligase, C-terminal domain"/>
    <property type="match status" value="1"/>
</dbReference>
<dbReference type="Pfam" id="PF08245">
    <property type="entry name" value="Mur_ligase_M"/>
    <property type="match status" value="1"/>
</dbReference>
<feature type="binding site" evidence="13">
    <location>
        <position position="193"/>
    </location>
    <ligand>
        <name>UDP-N-acetyl-alpha-D-muramoyl-L-alanyl-D-glutamate</name>
        <dbReference type="ChEBI" id="CHEBI:83900"/>
    </ligand>
</feature>
<dbReference type="EC" id="6.3.2.13" evidence="8 13"/>
<feature type="binding site" evidence="13">
    <location>
        <begin position="118"/>
        <end position="124"/>
    </location>
    <ligand>
        <name>ATP</name>
        <dbReference type="ChEBI" id="CHEBI:30616"/>
    </ligand>
</feature>
<evidence type="ECO:0000256" key="9">
    <source>
        <dbReference type="ARBA" id="ARBA00072883"/>
    </source>
</evidence>
<dbReference type="PANTHER" id="PTHR23135:SF4">
    <property type="entry name" value="UDP-N-ACETYLMURAMOYL-L-ALANYL-D-GLUTAMATE--2,6-DIAMINOPIMELATE LIGASE MURE HOMOLOG, CHLOROPLASTIC"/>
    <property type="match status" value="1"/>
</dbReference>
<dbReference type="EMBL" id="FNVG01000007">
    <property type="protein sequence ID" value="SEG12429.1"/>
    <property type="molecule type" value="Genomic_DNA"/>
</dbReference>
<feature type="binding site" evidence="13">
    <location>
        <position position="195"/>
    </location>
    <ligand>
        <name>UDP-N-acetyl-alpha-D-muramoyl-L-alanyl-D-glutamate</name>
        <dbReference type="ChEBI" id="CHEBI:83900"/>
    </ligand>
</feature>
<dbReference type="InterPro" id="IPR035911">
    <property type="entry name" value="MurE/MurF_N"/>
</dbReference>
<dbReference type="GO" id="GO:0008765">
    <property type="term" value="F:UDP-N-acetylmuramoylalanyl-D-glutamate-2,6-diaminopimelate ligase activity"/>
    <property type="evidence" value="ECO:0007669"/>
    <property type="project" value="UniProtKB-UniRule"/>
</dbReference>
<evidence type="ECO:0000256" key="12">
    <source>
        <dbReference type="ARBA" id="ARBA00081560"/>
    </source>
</evidence>
<feature type="binding site" evidence="13">
    <location>
        <position position="34"/>
    </location>
    <ligand>
        <name>UDP-N-acetyl-alpha-D-muramoyl-L-alanyl-D-glutamate</name>
        <dbReference type="ChEBI" id="CHEBI:83900"/>
    </ligand>
</feature>
<evidence type="ECO:0000259" key="16">
    <source>
        <dbReference type="Pfam" id="PF02875"/>
    </source>
</evidence>
<evidence type="ECO:0000256" key="13">
    <source>
        <dbReference type="HAMAP-Rule" id="MF_00208"/>
    </source>
</evidence>
<dbReference type="SUPFAM" id="SSF63418">
    <property type="entry name" value="MurE/MurF N-terminal domain"/>
    <property type="match status" value="1"/>
</dbReference>
<keyword evidence="19" id="KW-1185">Reference proteome</keyword>
<dbReference type="GO" id="GO:0008360">
    <property type="term" value="P:regulation of cell shape"/>
    <property type="evidence" value="ECO:0007669"/>
    <property type="project" value="UniProtKB-KW"/>
</dbReference>
<dbReference type="NCBIfam" id="NF001123">
    <property type="entry name" value="PRK00139.1-1"/>
    <property type="match status" value="1"/>
</dbReference>
<comment type="catalytic activity">
    <reaction evidence="7 13">
        <text>UDP-N-acetyl-alpha-D-muramoyl-L-alanyl-D-glutamate + meso-2,6-diaminopimelate + ATP = UDP-N-acetyl-alpha-D-muramoyl-L-alanyl-gamma-D-glutamyl-meso-2,6-diaminopimelate + ADP + phosphate + H(+)</text>
        <dbReference type="Rhea" id="RHEA:23676"/>
        <dbReference type="ChEBI" id="CHEBI:15378"/>
        <dbReference type="ChEBI" id="CHEBI:30616"/>
        <dbReference type="ChEBI" id="CHEBI:43474"/>
        <dbReference type="ChEBI" id="CHEBI:57791"/>
        <dbReference type="ChEBI" id="CHEBI:83900"/>
        <dbReference type="ChEBI" id="CHEBI:83905"/>
        <dbReference type="ChEBI" id="CHEBI:456216"/>
        <dbReference type="EC" id="6.3.2.13"/>
    </reaction>
</comment>
<keyword evidence="13 18" id="KW-0436">Ligase</keyword>
<feature type="modified residue" description="N6-carboxylysine" evidence="13">
    <location>
        <position position="227"/>
    </location>
</feature>
<keyword evidence="13" id="KW-0460">Magnesium</keyword>
<comment type="pathway">
    <text evidence="13 14">Cell wall biogenesis; peptidoglycan biosynthesis.</text>
</comment>
<dbReference type="InterPro" id="IPR005761">
    <property type="entry name" value="UDP-N-AcMur-Glu-dNH2Pim_ligase"/>
</dbReference>
<feature type="binding site" evidence="13">
    <location>
        <position position="468"/>
    </location>
    <ligand>
        <name>meso-2,6-diaminopimelate</name>
        <dbReference type="ChEBI" id="CHEBI:57791"/>
    </ligand>
</feature>
<feature type="binding site" evidence="13">
    <location>
        <position position="159"/>
    </location>
    <ligand>
        <name>UDP-N-acetyl-alpha-D-muramoyl-L-alanyl-D-glutamate</name>
        <dbReference type="ChEBI" id="CHEBI:83900"/>
    </ligand>
</feature>
<feature type="domain" description="Mur ligase C-terminal" evidence="16">
    <location>
        <begin position="340"/>
        <end position="466"/>
    </location>
</feature>
<accession>A0A1H5XKY3</accession>
<keyword evidence="13" id="KW-0963">Cytoplasm</keyword>
<name>A0A1H5XKY3_9VIBR</name>
<dbReference type="GO" id="GO:0005737">
    <property type="term" value="C:cytoplasm"/>
    <property type="evidence" value="ECO:0007669"/>
    <property type="project" value="UniProtKB-SubCell"/>
</dbReference>
<dbReference type="AlphaFoldDB" id="A0A1H5XKY3"/>
<keyword evidence="13" id="KW-0067">ATP-binding</keyword>
<dbReference type="GO" id="GO:0005524">
    <property type="term" value="F:ATP binding"/>
    <property type="evidence" value="ECO:0007669"/>
    <property type="project" value="UniProtKB-UniRule"/>
</dbReference>
<dbReference type="InterPro" id="IPR036565">
    <property type="entry name" value="Mur-like_cat_sf"/>
</dbReference>
<dbReference type="NCBIfam" id="NF001126">
    <property type="entry name" value="PRK00139.1-4"/>
    <property type="match status" value="1"/>
</dbReference>
<dbReference type="GO" id="GO:0000287">
    <property type="term" value="F:magnesium ion binding"/>
    <property type="evidence" value="ECO:0007669"/>
    <property type="project" value="UniProtKB-UniRule"/>
</dbReference>
<dbReference type="GO" id="GO:0051301">
    <property type="term" value="P:cell division"/>
    <property type="evidence" value="ECO:0007669"/>
    <property type="project" value="UniProtKB-KW"/>
</dbReference>
<dbReference type="PANTHER" id="PTHR23135">
    <property type="entry name" value="MUR LIGASE FAMILY MEMBER"/>
    <property type="match status" value="1"/>
</dbReference>
<feature type="short sequence motif" description="Meso-diaminopimelate recognition motif" evidence="13">
    <location>
        <begin position="413"/>
        <end position="416"/>
    </location>
</feature>
<keyword evidence="13" id="KW-0547">Nucleotide-binding</keyword>
<evidence type="ECO:0000256" key="7">
    <source>
        <dbReference type="ARBA" id="ARBA00050251"/>
    </source>
</evidence>